<dbReference type="Pfam" id="PF00130">
    <property type="entry name" value="C1_1"/>
    <property type="match status" value="3"/>
</dbReference>
<dbReference type="OrthoDB" id="242257at2759"/>
<keyword evidence="7" id="KW-0863">Zinc-finger</keyword>
<feature type="domain" description="DAGKc" evidence="15">
    <location>
        <begin position="823"/>
        <end position="972"/>
    </location>
</feature>
<evidence type="ECO:0000256" key="5">
    <source>
        <dbReference type="ARBA" id="ARBA00022737"/>
    </source>
</evidence>
<feature type="compositionally biased region" description="Pro residues" evidence="13">
    <location>
        <begin position="496"/>
        <end position="507"/>
    </location>
</feature>
<evidence type="ECO:0000313" key="20">
    <source>
        <dbReference type="EMBL" id="CAF3775734.1"/>
    </source>
</evidence>
<dbReference type="InterPro" id="IPR037607">
    <property type="entry name" value="DGK"/>
</dbReference>
<feature type="compositionally biased region" description="Low complexity" evidence="13">
    <location>
        <begin position="1"/>
        <end position="20"/>
    </location>
</feature>
<feature type="compositionally biased region" description="Polar residues" evidence="13">
    <location>
        <begin position="30"/>
        <end position="62"/>
    </location>
</feature>
<evidence type="ECO:0000256" key="2">
    <source>
        <dbReference type="ARBA" id="ARBA00009280"/>
    </source>
</evidence>
<dbReference type="InterPro" id="IPR001206">
    <property type="entry name" value="Diacylglycerol_kinase_cat_dom"/>
</dbReference>
<reference evidence="18" key="1">
    <citation type="submission" date="2021-02" db="EMBL/GenBank/DDBJ databases">
        <authorList>
            <person name="Nowell W R."/>
        </authorList>
    </citation>
    <scope>NUCLEOTIDE SEQUENCE</scope>
</reference>
<dbReference type="Pfam" id="PF24099">
    <property type="entry name" value="RBD_DGKtheta"/>
    <property type="match status" value="1"/>
</dbReference>
<dbReference type="FunFam" id="3.30.60.20:FF:000002">
    <property type="entry name" value="Diacylglycerol kinase"/>
    <property type="match status" value="1"/>
</dbReference>
<dbReference type="PROSITE" id="PS00479">
    <property type="entry name" value="ZF_DAG_PE_1"/>
    <property type="match status" value="1"/>
</dbReference>
<dbReference type="PRINTS" id="PR00008">
    <property type="entry name" value="DAGPEDOMAIN"/>
</dbReference>
<dbReference type="SMART" id="SM00045">
    <property type="entry name" value="DAGKa"/>
    <property type="match status" value="1"/>
</dbReference>
<dbReference type="EMBL" id="CAJNOQ010003283">
    <property type="protein sequence ID" value="CAF1004383.1"/>
    <property type="molecule type" value="Genomic_DNA"/>
</dbReference>
<evidence type="ECO:0000313" key="19">
    <source>
        <dbReference type="EMBL" id="CAF3563815.1"/>
    </source>
</evidence>
<dbReference type="Proteomes" id="UP000682733">
    <property type="component" value="Unassembled WGS sequence"/>
</dbReference>
<dbReference type="GO" id="GO:0005524">
    <property type="term" value="F:ATP binding"/>
    <property type="evidence" value="ECO:0007669"/>
    <property type="project" value="UniProtKB-KW"/>
</dbReference>
<keyword evidence="3 12" id="KW-0808">Transferase</keyword>
<dbReference type="PROSITE" id="PS50081">
    <property type="entry name" value="ZF_DAG_PE_2"/>
    <property type="match status" value="3"/>
</dbReference>
<dbReference type="InterPro" id="IPR000159">
    <property type="entry name" value="RA_dom"/>
</dbReference>
<dbReference type="GO" id="GO:0008270">
    <property type="term" value="F:zinc ion binding"/>
    <property type="evidence" value="ECO:0007669"/>
    <property type="project" value="UniProtKB-KW"/>
</dbReference>
<protein>
    <recommendedName>
        <fullName evidence="12">Diacylglycerol kinase</fullName>
        <shortName evidence="12">DAG kinase</shortName>
        <ecNumber evidence="12">2.7.1.107</ecNumber>
    </recommendedName>
</protein>
<dbReference type="InterPro" id="IPR000756">
    <property type="entry name" value="Diacylglycerol_kin_accessory"/>
</dbReference>
<feature type="domain" description="Phorbol-ester/DAG-type" evidence="14">
    <location>
        <begin position="210"/>
        <end position="258"/>
    </location>
</feature>
<evidence type="ECO:0000256" key="4">
    <source>
        <dbReference type="ARBA" id="ARBA00022723"/>
    </source>
</evidence>
<dbReference type="EMBL" id="CAJNOK010000898">
    <property type="protein sequence ID" value="CAF0782056.1"/>
    <property type="molecule type" value="Genomic_DNA"/>
</dbReference>
<comment type="caution">
    <text evidence="18">The sequence shown here is derived from an EMBL/GenBank/DDBJ whole genome shotgun (WGS) entry which is preliminary data.</text>
</comment>
<dbReference type="SUPFAM" id="SSF57889">
    <property type="entry name" value="Cysteine-rich domain"/>
    <property type="match status" value="3"/>
</dbReference>
<organism evidence="18 21">
    <name type="scientific">Didymodactylos carnosus</name>
    <dbReference type="NCBI Taxonomy" id="1234261"/>
    <lineage>
        <taxon>Eukaryota</taxon>
        <taxon>Metazoa</taxon>
        <taxon>Spiralia</taxon>
        <taxon>Gnathifera</taxon>
        <taxon>Rotifera</taxon>
        <taxon>Eurotatoria</taxon>
        <taxon>Bdelloidea</taxon>
        <taxon>Philodinida</taxon>
        <taxon>Philodinidae</taxon>
        <taxon>Didymodactylos</taxon>
    </lineage>
</organism>
<dbReference type="SMART" id="SM00046">
    <property type="entry name" value="DAGKc"/>
    <property type="match status" value="1"/>
</dbReference>
<evidence type="ECO:0000259" key="16">
    <source>
        <dbReference type="PROSITE" id="PS50200"/>
    </source>
</evidence>
<dbReference type="Pfam" id="PF00781">
    <property type="entry name" value="DAGK_cat"/>
    <property type="match status" value="1"/>
</dbReference>
<dbReference type="SMART" id="SM00314">
    <property type="entry name" value="RA"/>
    <property type="match status" value="2"/>
</dbReference>
<feature type="compositionally biased region" description="Polar residues" evidence="13">
    <location>
        <begin position="478"/>
        <end position="493"/>
    </location>
</feature>
<evidence type="ECO:0000256" key="9">
    <source>
        <dbReference type="ARBA" id="ARBA00022833"/>
    </source>
</evidence>
<keyword evidence="4" id="KW-0479">Metal-binding</keyword>
<keyword evidence="8 12" id="KW-0418">Kinase</keyword>
<dbReference type="SUPFAM" id="SSF54236">
    <property type="entry name" value="Ubiquitin-like"/>
    <property type="match status" value="1"/>
</dbReference>
<evidence type="ECO:0000256" key="7">
    <source>
        <dbReference type="ARBA" id="ARBA00022771"/>
    </source>
</evidence>
<dbReference type="Gene3D" id="3.10.20.90">
    <property type="entry name" value="Phosphatidylinositol 3-kinase Catalytic Subunit, Chain A, domain 1"/>
    <property type="match status" value="1"/>
</dbReference>
<dbReference type="Pfam" id="PF00609">
    <property type="entry name" value="DAGK_acc"/>
    <property type="match status" value="1"/>
</dbReference>
<evidence type="ECO:0000256" key="12">
    <source>
        <dbReference type="RuleBase" id="RU361128"/>
    </source>
</evidence>
<accession>A0A814H2T6</accession>
<dbReference type="InterPro" id="IPR046349">
    <property type="entry name" value="C1-like_sf"/>
</dbReference>
<dbReference type="InterPro" id="IPR056392">
    <property type="entry name" value="DGKtheta_RBD"/>
</dbReference>
<dbReference type="InterPro" id="IPR016064">
    <property type="entry name" value="NAD/diacylglycerol_kinase_sf"/>
</dbReference>
<dbReference type="InterPro" id="IPR002219">
    <property type="entry name" value="PKC_DAG/PE"/>
</dbReference>
<gene>
    <name evidence="18" type="ORF">GPM918_LOCUS13930</name>
    <name evidence="17" type="ORF">OVA965_LOCUS3665</name>
    <name evidence="20" type="ORF">SRO942_LOCUS13930</name>
    <name evidence="19" type="ORF">TMI583_LOCUS3663</name>
</gene>
<keyword evidence="11" id="KW-0472">Membrane</keyword>
<dbReference type="CDD" id="cd20854">
    <property type="entry name" value="C1_DGKtheta_typeV_rpt3"/>
    <property type="match status" value="1"/>
</dbReference>
<dbReference type="EMBL" id="CAJOBC010003283">
    <property type="protein sequence ID" value="CAF3775734.1"/>
    <property type="molecule type" value="Genomic_DNA"/>
</dbReference>
<keyword evidence="9" id="KW-0862">Zinc</keyword>
<dbReference type="AlphaFoldDB" id="A0A814H2T6"/>
<keyword evidence="6 12" id="KW-0547">Nucleotide-binding</keyword>
<evidence type="ECO:0000256" key="6">
    <source>
        <dbReference type="ARBA" id="ARBA00022741"/>
    </source>
</evidence>
<evidence type="ECO:0000313" key="18">
    <source>
        <dbReference type="EMBL" id="CAF1004383.1"/>
    </source>
</evidence>
<evidence type="ECO:0000256" key="3">
    <source>
        <dbReference type="ARBA" id="ARBA00022679"/>
    </source>
</evidence>
<dbReference type="EC" id="2.7.1.107" evidence="12"/>
<evidence type="ECO:0000256" key="10">
    <source>
        <dbReference type="ARBA" id="ARBA00022840"/>
    </source>
</evidence>
<dbReference type="SMART" id="SM00109">
    <property type="entry name" value="C1"/>
    <property type="match status" value="3"/>
</dbReference>
<evidence type="ECO:0000256" key="11">
    <source>
        <dbReference type="ARBA" id="ARBA00023136"/>
    </source>
</evidence>
<comment type="subcellular location">
    <subcellularLocation>
        <location evidence="1">Membrane</location>
    </subcellularLocation>
</comment>
<proteinExistence type="inferred from homology"/>
<dbReference type="PROSITE" id="PS50200">
    <property type="entry name" value="RA"/>
    <property type="match status" value="1"/>
</dbReference>
<dbReference type="EMBL" id="CAJOBA010000898">
    <property type="protein sequence ID" value="CAF3563815.1"/>
    <property type="molecule type" value="Genomic_DNA"/>
</dbReference>
<dbReference type="Gene3D" id="2.60.200.40">
    <property type="match status" value="1"/>
</dbReference>
<keyword evidence="5" id="KW-0677">Repeat</keyword>
<evidence type="ECO:0000313" key="21">
    <source>
        <dbReference type="Proteomes" id="UP000663829"/>
    </source>
</evidence>
<dbReference type="Pfam" id="PF00788">
    <property type="entry name" value="RA"/>
    <property type="match status" value="2"/>
</dbReference>
<evidence type="ECO:0000259" key="15">
    <source>
        <dbReference type="PROSITE" id="PS50146"/>
    </source>
</evidence>
<feature type="region of interest" description="Disordered" evidence="13">
    <location>
        <begin position="1"/>
        <end position="62"/>
    </location>
</feature>
<evidence type="ECO:0000256" key="13">
    <source>
        <dbReference type="SAM" id="MobiDB-lite"/>
    </source>
</evidence>
<feature type="domain" description="Phorbol-ester/DAG-type" evidence="14">
    <location>
        <begin position="147"/>
        <end position="197"/>
    </location>
</feature>
<dbReference type="CDD" id="cd20803">
    <property type="entry name" value="C1_DGKtheta_typeV_rpt1"/>
    <property type="match status" value="1"/>
</dbReference>
<dbReference type="Gene3D" id="3.40.50.10330">
    <property type="entry name" value="Probable inorganic polyphosphate/atp-NAD kinase, domain 1"/>
    <property type="match status" value="1"/>
</dbReference>
<feature type="domain" description="Phorbol-ester/DAG-type" evidence="14">
    <location>
        <begin position="276"/>
        <end position="327"/>
    </location>
</feature>
<dbReference type="Gene3D" id="3.30.60.20">
    <property type="match status" value="3"/>
</dbReference>
<dbReference type="CDD" id="cd17111">
    <property type="entry name" value="RA1_DAGK-theta"/>
    <property type="match status" value="1"/>
</dbReference>
<evidence type="ECO:0000313" key="17">
    <source>
        <dbReference type="EMBL" id="CAF0782056.1"/>
    </source>
</evidence>
<dbReference type="CDD" id="cd20804">
    <property type="entry name" value="C1_DGKtheta_typeV_rpt2"/>
    <property type="match status" value="1"/>
</dbReference>
<dbReference type="SUPFAM" id="SSF111331">
    <property type="entry name" value="NAD kinase/diacylglycerol kinase-like"/>
    <property type="match status" value="1"/>
</dbReference>
<evidence type="ECO:0000259" key="14">
    <source>
        <dbReference type="PROSITE" id="PS50081"/>
    </source>
</evidence>
<evidence type="ECO:0000256" key="8">
    <source>
        <dbReference type="ARBA" id="ARBA00022777"/>
    </source>
</evidence>
<dbReference type="GO" id="GO:0004143">
    <property type="term" value="F:ATP-dependent diacylglycerol kinase activity"/>
    <property type="evidence" value="ECO:0007669"/>
    <property type="project" value="UniProtKB-EC"/>
</dbReference>
<name>A0A814H2T6_9BILA</name>
<dbReference type="FunFam" id="2.60.200.40:FF:000004">
    <property type="entry name" value="Diacylglycerol kinase"/>
    <property type="match status" value="1"/>
</dbReference>
<feature type="domain" description="Ras-associating" evidence="16">
    <location>
        <begin position="624"/>
        <end position="728"/>
    </location>
</feature>
<dbReference type="FunFam" id="3.40.50.10330:FF:000011">
    <property type="entry name" value="Diacylglycerol kinase"/>
    <property type="match status" value="1"/>
</dbReference>
<dbReference type="GO" id="GO:0016020">
    <property type="term" value="C:membrane"/>
    <property type="evidence" value="ECO:0007669"/>
    <property type="project" value="UniProtKB-SubCell"/>
</dbReference>
<sequence length="1196" mass="135047">MADWPPTSTTTHNPTNRLTNKIPSTPIVAINNQNPTSNQNKLQTTSSPPTFYSHNSPTTTSTSLIHETFRSTLRLVTGTDSTEQQEVTNLSHMCYPPMIPDDPLINTDNLDSDGNMNDHSHTGTGLGTSIIDSGPHSNHDNYQEGHGHFFVKKTFHKPTYCHHCVEMLWGLIGQGYYCEVCNFICHDRCRKHVISPCSSIAPILIKNPVCHIWSDVSRFKRKFCNVCRKRLEDFSAVRCEICEYYAHEDCKDFAVNDCRETATYVPKRDNTTVRHHQHWREGNLPTNSKCAVCRKTCWSSECLAGMRCEWCGITTHSTCRSKVPEDCNFGTLRDIIIPPYAISIPRSDLNKESILGIGLVRRYNEVPAISFAGPGVSSCSPSTMSVGASSSSSFFFSTSSTSGQHQHTALTAVHSYNDMPPQSPSKIEKAKKNNLYRRIQRQSSFVLPRKKTQREHRSIYRVRSISQDYNSADKEDQASNPSGTSVNNPSTTYIAPEPPSQPQPPSLIAPNSQPSSKRRDKSSKAPDEEEEREIIKVFDGNAAYRENTPRAISVPKVTSYKQILEAALRTFHINDDSNKYCITVPIESDNGKDHAIDENNPLKSIRQLNSKRHVFIRYRETDNDPYFVRVYPGILNCKTNDCFKTIIIDSETTTKEVVGKALEKFGLHGAIPENYSLVEVLLISNINYTYTDRVLEEHECPLFVLKQQRQESVRSHRVTRFYLQHKEDPHGPSVSLFVGNLPTGLRTERQYDRILFTDVLKSNKELKWDNMEVIYYEHGAMVLVYNDSEKATKAYSELRRGMYDNKPLMVLMLPNIQPQIMPPNVTPLLVFVNVKSGGQQGSELITNFRHLLNPHQVFDLQNGGPLPGLYVFRNIPHYRILACGGDGTVGWVLSCLDNVGQDALCQSPPVGIVPLGTVSSNLNLSTYLGNDLARVLRWGSGYTGGEEPISLLRDIVEAEEIKLDRWTVVFHQDQEKRDPEGTTNEDKTEMFVMNNYFGLGLDADICLDFHMAREENPNKFNSRIQAKGYYFKTGLRKIMKKGGLKDFTRDIILEVDGKRIDLPSLEGIVILNILSWASGANLWGHEKDDKFSRPTHYDGMLEVCGVTGIVHMGQIQSGIRSAVRLAQGGHVHIRMNNDYPVPVQVDGEPWLQPPCDITIIRSALKATMLRKRKSKIKRRNTEPSVYFPDVDDDSKC</sequence>
<dbReference type="PROSITE" id="PS50146">
    <property type="entry name" value="DAGK"/>
    <property type="match status" value="1"/>
</dbReference>
<dbReference type="Proteomes" id="UP000677228">
    <property type="component" value="Unassembled WGS sequence"/>
</dbReference>
<evidence type="ECO:0000256" key="1">
    <source>
        <dbReference type="ARBA" id="ARBA00004370"/>
    </source>
</evidence>
<comment type="catalytic activity">
    <reaction evidence="12">
        <text>a 1,2-diacyl-sn-glycerol + ATP = a 1,2-diacyl-sn-glycero-3-phosphate + ADP + H(+)</text>
        <dbReference type="Rhea" id="RHEA:10272"/>
        <dbReference type="ChEBI" id="CHEBI:15378"/>
        <dbReference type="ChEBI" id="CHEBI:17815"/>
        <dbReference type="ChEBI" id="CHEBI:30616"/>
        <dbReference type="ChEBI" id="CHEBI:58608"/>
        <dbReference type="ChEBI" id="CHEBI:456216"/>
        <dbReference type="EC" id="2.7.1.107"/>
    </reaction>
</comment>
<keyword evidence="10 12" id="KW-0067">ATP-binding</keyword>
<dbReference type="InterPro" id="IPR020454">
    <property type="entry name" value="DAG/PE-bd"/>
</dbReference>
<dbReference type="GO" id="GO:0007200">
    <property type="term" value="P:phospholipase C-activating G protein-coupled receptor signaling pathway"/>
    <property type="evidence" value="ECO:0007669"/>
    <property type="project" value="InterPro"/>
</dbReference>
<dbReference type="PANTHER" id="PTHR11255">
    <property type="entry name" value="DIACYLGLYCEROL KINASE"/>
    <property type="match status" value="1"/>
</dbReference>
<comment type="similarity">
    <text evidence="2 12">Belongs to the eukaryotic diacylglycerol kinase family.</text>
</comment>
<dbReference type="Proteomes" id="UP000663829">
    <property type="component" value="Unassembled WGS sequence"/>
</dbReference>
<dbReference type="InterPro" id="IPR017438">
    <property type="entry name" value="ATP-NAD_kinase_N"/>
</dbReference>
<dbReference type="InterPro" id="IPR029071">
    <property type="entry name" value="Ubiquitin-like_domsf"/>
</dbReference>
<keyword evidence="21" id="KW-1185">Reference proteome</keyword>
<feature type="region of interest" description="Disordered" evidence="13">
    <location>
        <begin position="416"/>
        <end position="532"/>
    </location>
</feature>
<dbReference type="PANTHER" id="PTHR11255:SF54">
    <property type="entry name" value="DIACYLGLYCEROL KINASE THETA"/>
    <property type="match status" value="1"/>
</dbReference>
<dbReference type="Proteomes" id="UP000681722">
    <property type="component" value="Unassembled WGS sequence"/>
</dbReference>